<evidence type="ECO:0000313" key="1">
    <source>
        <dbReference type="EMBL" id="MFD1566218.1"/>
    </source>
</evidence>
<reference evidence="1 2" key="1">
    <citation type="journal article" date="2019" name="Int. J. Syst. Evol. Microbiol.">
        <title>The Global Catalogue of Microorganisms (GCM) 10K type strain sequencing project: providing services to taxonomists for standard genome sequencing and annotation.</title>
        <authorList>
            <consortium name="The Broad Institute Genomics Platform"/>
            <consortium name="The Broad Institute Genome Sequencing Center for Infectious Disease"/>
            <person name="Wu L."/>
            <person name="Ma J."/>
        </authorList>
    </citation>
    <scope>NUCLEOTIDE SEQUENCE [LARGE SCALE GENOMIC DNA]</scope>
    <source>
        <strain evidence="1 2">CGMCC 1.12859</strain>
    </source>
</reference>
<dbReference type="InterPro" id="IPR006311">
    <property type="entry name" value="TAT_signal"/>
</dbReference>
<dbReference type="AlphaFoldDB" id="A0ABD6BPX3"/>
<proteinExistence type="predicted"/>
<keyword evidence="2" id="KW-1185">Reference proteome</keyword>
<evidence type="ECO:0000313" key="2">
    <source>
        <dbReference type="Proteomes" id="UP001597139"/>
    </source>
</evidence>
<sequence length="444" mass="47137">MDVSRRRLLATLGVGSAVGTAGCSGVDRARSLADGAIGGDGAAPPSGELSGSMSDAIYAPGSSVDIGHRLLTVRDVASLREHDESEVAAALIDLPTTKAENGYDLDPSTVETYGRYGRTEIILGSFTREALVESFESDNWQHSETHHGIDVFHHPEQPERWAAGGGDGVLLTTGRNWATPPEAFIRAHAEAIAGETDRYRDDPDMAELLSVVGGGDYVAAVTSPPDLGDRPPHTRAVGRALEVGDDGVTDTMAFRFDESAPKSPRQYAETWGGRWGKQASDDGSSNAVPGTAGRVGYFSASRPERAFTETEEGGVVAAIKQNDPAVIMGGRVSRRFAEANAMEAPDVSFSARRLSDVDADCGGGSNVIELTHRSGPPVLARRLRAVLAGAEELYRLDRCGYGFGEEIVRGASVRVGFEASDGAPFLVLWDGPYGTRKRLSVEFE</sequence>
<dbReference type="EMBL" id="JBHUCZ010000001">
    <property type="protein sequence ID" value="MFD1566218.1"/>
    <property type="molecule type" value="Genomic_DNA"/>
</dbReference>
<gene>
    <name evidence="1" type="ORF">ACFSAU_01815</name>
</gene>
<organism evidence="1 2">
    <name type="scientific">Halolamina litorea</name>
    <dbReference type="NCBI Taxonomy" id="1515593"/>
    <lineage>
        <taxon>Archaea</taxon>
        <taxon>Methanobacteriati</taxon>
        <taxon>Methanobacteriota</taxon>
        <taxon>Stenosarchaea group</taxon>
        <taxon>Halobacteria</taxon>
        <taxon>Halobacteriales</taxon>
        <taxon>Haloferacaceae</taxon>
    </lineage>
</organism>
<dbReference type="PROSITE" id="PS51318">
    <property type="entry name" value="TAT"/>
    <property type="match status" value="1"/>
</dbReference>
<dbReference type="Proteomes" id="UP001597139">
    <property type="component" value="Unassembled WGS sequence"/>
</dbReference>
<name>A0ABD6BPX3_9EURY</name>
<protein>
    <submittedName>
        <fullName evidence="1">Uncharacterized protein</fullName>
    </submittedName>
</protein>
<comment type="caution">
    <text evidence="1">The sequence shown here is derived from an EMBL/GenBank/DDBJ whole genome shotgun (WGS) entry which is preliminary data.</text>
</comment>
<dbReference type="RefSeq" id="WP_267645488.1">
    <property type="nucleotide sequence ID" value="NZ_JANHGR010000001.1"/>
</dbReference>
<accession>A0ABD6BPX3</accession>
<dbReference type="PROSITE" id="PS51257">
    <property type="entry name" value="PROKAR_LIPOPROTEIN"/>
    <property type="match status" value="1"/>
</dbReference>